<proteinExistence type="predicted"/>
<dbReference type="EMBL" id="LT838813">
    <property type="protein sequence ID" value="SMD44542.1"/>
    <property type="molecule type" value="Genomic_DNA"/>
</dbReference>
<dbReference type="Proteomes" id="UP000192333">
    <property type="component" value="Chromosome I"/>
</dbReference>
<dbReference type="AlphaFoldDB" id="A0A1W2H7B4"/>
<protein>
    <submittedName>
        <fullName evidence="1">GrpB domain, predicted nucleotidyltransferase, UPF0157 family</fullName>
    </submittedName>
</protein>
<dbReference type="PANTHER" id="PTHR34822">
    <property type="entry name" value="GRPB DOMAIN PROTEIN (AFU_ORTHOLOGUE AFUA_1G01530)"/>
    <property type="match status" value="1"/>
</dbReference>
<dbReference type="STRING" id="758820.SAMN00777080_3165"/>
<evidence type="ECO:0000313" key="2">
    <source>
        <dbReference type="Proteomes" id="UP000192333"/>
    </source>
</evidence>
<name>A0A1W2H7B4_9BACT</name>
<keyword evidence="2" id="KW-1185">Reference proteome</keyword>
<evidence type="ECO:0000313" key="1">
    <source>
        <dbReference type="EMBL" id="SMD44542.1"/>
    </source>
</evidence>
<dbReference type="InterPro" id="IPR043519">
    <property type="entry name" value="NT_sf"/>
</dbReference>
<dbReference type="OrthoDB" id="9799092at2"/>
<accession>A0A1W2H7B4</accession>
<dbReference type="RefSeq" id="WP_084121334.1">
    <property type="nucleotide sequence ID" value="NZ_LT838813.1"/>
</dbReference>
<organism evidence="1 2">
    <name type="scientific">Aquiflexum balticum DSM 16537</name>
    <dbReference type="NCBI Taxonomy" id="758820"/>
    <lineage>
        <taxon>Bacteria</taxon>
        <taxon>Pseudomonadati</taxon>
        <taxon>Bacteroidota</taxon>
        <taxon>Cytophagia</taxon>
        <taxon>Cytophagales</taxon>
        <taxon>Cyclobacteriaceae</taxon>
        <taxon>Aquiflexum</taxon>
    </lineage>
</organism>
<dbReference type="Gene3D" id="3.30.460.10">
    <property type="entry name" value="Beta Polymerase, domain 2"/>
    <property type="match status" value="1"/>
</dbReference>
<keyword evidence="1" id="KW-0808">Transferase</keyword>
<sequence>MKIEIVPYDKHWVKEFERLKKELSVILNSIHPSIEHIGSTSVPGLSAKNVIDILIGVKEKSQFDTVIYELGLIDSYIYYKALEADLPNRRLFVRLKDGISSAKFGKVFYHQDKIPHDEVNQSRIANVHIVELDSSEWLRHIAFREYLKAHEGVRNEYAKIKISLSKKNWKHGMEYNAEKKSFIKSEEKKAVEWFMAGRK</sequence>
<reference evidence="2" key="1">
    <citation type="submission" date="2017-04" db="EMBL/GenBank/DDBJ databases">
        <authorList>
            <person name="Varghese N."/>
            <person name="Submissions S."/>
        </authorList>
    </citation>
    <scope>NUCLEOTIDE SEQUENCE [LARGE SCALE GENOMIC DNA]</scope>
    <source>
        <strain evidence="2">DSM 16537</strain>
    </source>
</reference>
<dbReference type="InterPro" id="IPR007344">
    <property type="entry name" value="GrpB/CoaE"/>
</dbReference>
<gene>
    <name evidence="1" type="ORF">SAMN00777080_3165</name>
</gene>
<dbReference type="GO" id="GO:0016740">
    <property type="term" value="F:transferase activity"/>
    <property type="evidence" value="ECO:0007669"/>
    <property type="project" value="UniProtKB-KW"/>
</dbReference>
<dbReference type="SUPFAM" id="SSF81301">
    <property type="entry name" value="Nucleotidyltransferase"/>
    <property type="match status" value="1"/>
</dbReference>
<dbReference type="Pfam" id="PF04229">
    <property type="entry name" value="GrpB"/>
    <property type="match status" value="1"/>
</dbReference>
<dbReference type="PANTHER" id="PTHR34822:SF1">
    <property type="entry name" value="GRPB FAMILY PROTEIN"/>
    <property type="match status" value="1"/>
</dbReference>